<keyword evidence="7 8" id="KW-0472">Membrane</keyword>
<evidence type="ECO:0000256" key="4">
    <source>
        <dbReference type="ARBA" id="ARBA00022519"/>
    </source>
</evidence>
<evidence type="ECO:0000256" key="3">
    <source>
        <dbReference type="ARBA" id="ARBA00022475"/>
    </source>
</evidence>
<dbReference type="InterPro" id="IPR024989">
    <property type="entry name" value="MFS_assoc_dom"/>
</dbReference>
<dbReference type="Proteomes" id="UP000267017">
    <property type="component" value="Unassembled WGS sequence"/>
</dbReference>
<dbReference type="EMBL" id="RRCN01000001">
    <property type="protein sequence ID" value="RRJ62460.1"/>
    <property type="molecule type" value="Genomic_DNA"/>
</dbReference>
<keyword evidence="4" id="KW-0997">Cell inner membrane</keyword>
<feature type="transmembrane region" description="Helical" evidence="8">
    <location>
        <begin position="368"/>
        <end position="389"/>
    </location>
</feature>
<protein>
    <submittedName>
        <fullName evidence="10">MFS transporter</fullName>
    </submittedName>
</protein>
<dbReference type="GO" id="GO:0030395">
    <property type="term" value="F:lactose binding"/>
    <property type="evidence" value="ECO:0007669"/>
    <property type="project" value="TreeGrafter"/>
</dbReference>
<feature type="transmembrane region" description="Helical" evidence="8">
    <location>
        <begin position="141"/>
        <end position="160"/>
    </location>
</feature>
<dbReference type="RefSeq" id="WP_128630347.1">
    <property type="nucleotide sequence ID" value="NZ_RRCN01000001.1"/>
</dbReference>
<feature type="transmembrane region" description="Helical" evidence="8">
    <location>
        <begin position="247"/>
        <end position="266"/>
    </location>
</feature>
<dbReference type="Pfam" id="PF12832">
    <property type="entry name" value="MFS_1_like"/>
    <property type="match status" value="1"/>
</dbReference>
<organism evidence="10 11">
    <name type="scientific">Paenibacillus oralis</name>
    <dbReference type="NCBI Taxonomy" id="2490856"/>
    <lineage>
        <taxon>Bacteria</taxon>
        <taxon>Bacillati</taxon>
        <taxon>Bacillota</taxon>
        <taxon>Bacilli</taxon>
        <taxon>Bacillales</taxon>
        <taxon>Paenibacillaceae</taxon>
        <taxon>Paenibacillus</taxon>
    </lineage>
</organism>
<feature type="transmembrane region" description="Helical" evidence="8">
    <location>
        <begin position="305"/>
        <end position="329"/>
    </location>
</feature>
<dbReference type="Gene3D" id="1.20.1250.20">
    <property type="entry name" value="MFS general substrate transporter like domains"/>
    <property type="match status" value="2"/>
</dbReference>
<accession>A0A3P3TX97</accession>
<keyword evidence="11" id="KW-1185">Reference proteome</keyword>
<feature type="transmembrane region" description="Helical" evidence="8">
    <location>
        <begin position="273"/>
        <end position="293"/>
    </location>
</feature>
<reference evidence="10 11" key="1">
    <citation type="submission" date="2018-11" db="EMBL/GenBank/DDBJ databases">
        <title>Genome sequencing of Paenibacillus sp. KCOM 3021 (= ChDC PVNT-B20).</title>
        <authorList>
            <person name="Kook J.-K."/>
            <person name="Park S.-N."/>
            <person name="Lim Y.K."/>
        </authorList>
    </citation>
    <scope>NUCLEOTIDE SEQUENCE [LARGE SCALE GENOMIC DNA]</scope>
    <source>
        <strain evidence="10 11">KCOM 3021</strain>
    </source>
</reference>
<sequence length="406" mass="45271">MARLRDNQRYSPSSWMPLRLLNFFVYGTMVIFAAFFQLYLQDIGMDKLEIGSLMAIGPLISLLAHPFWRYISDLRQNPRAALIAMMLGLLVMGHLVFKANTFHTLYLAMILLYFFQSPLLSQNNGLVLSYTEGNERRFGAFRLWGSLGWSLVALGAGPIIDAVGHNGISLLFSICLMLAIGSALLLPSIRQTSNTPWLKGVELARTLQYRYFVAFALFGMLVAVPNAINVIFMPLFITDLGGSRLEVGGAVFLSTAFEILVFVVLDRYFKRKITFLLGCITAVSLLFALRWNLMSDATQPVQIMLIQLLHSVTFGGFFYVGIKLIALLLPRPLRSAGHAVYTLALSGLAALIAGFFGGWMYQNFGGGVMYRIGMALSFFGALGYAAMWYRIHKNGYSPVMGRNEHR</sequence>
<feature type="transmembrane region" description="Helical" evidence="8">
    <location>
        <begin position="166"/>
        <end position="189"/>
    </location>
</feature>
<dbReference type="AlphaFoldDB" id="A0A3P3TX97"/>
<evidence type="ECO:0000256" key="2">
    <source>
        <dbReference type="ARBA" id="ARBA00022448"/>
    </source>
</evidence>
<feature type="transmembrane region" description="Helical" evidence="8">
    <location>
        <begin position="80"/>
        <end position="97"/>
    </location>
</feature>
<keyword evidence="2" id="KW-0813">Transport</keyword>
<dbReference type="GO" id="GO:0005886">
    <property type="term" value="C:plasma membrane"/>
    <property type="evidence" value="ECO:0007669"/>
    <property type="project" value="UniProtKB-SubCell"/>
</dbReference>
<gene>
    <name evidence="10" type="ORF">EHV15_05455</name>
</gene>
<dbReference type="SUPFAM" id="SSF103473">
    <property type="entry name" value="MFS general substrate transporter"/>
    <property type="match status" value="1"/>
</dbReference>
<evidence type="ECO:0000256" key="5">
    <source>
        <dbReference type="ARBA" id="ARBA00022692"/>
    </source>
</evidence>
<comment type="subcellular location">
    <subcellularLocation>
        <location evidence="1">Cell inner membrane</location>
        <topology evidence="1">Multi-pass membrane protein</topology>
    </subcellularLocation>
</comment>
<proteinExistence type="predicted"/>
<feature type="transmembrane region" description="Helical" evidence="8">
    <location>
        <begin position="209"/>
        <end position="235"/>
    </location>
</feature>
<dbReference type="PANTHER" id="PTHR23522:SF10">
    <property type="entry name" value="3-PHENYLPROPIONIC ACID TRANSPORTER-RELATED"/>
    <property type="match status" value="1"/>
</dbReference>
<dbReference type="GO" id="GO:0015528">
    <property type="term" value="F:lactose:proton symporter activity"/>
    <property type="evidence" value="ECO:0007669"/>
    <property type="project" value="TreeGrafter"/>
</dbReference>
<evidence type="ECO:0000259" key="9">
    <source>
        <dbReference type="Pfam" id="PF12832"/>
    </source>
</evidence>
<keyword evidence="6 8" id="KW-1133">Transmembrane helix</keyword>
<evidence type="ECO:0000313" key="10">
    <source>
        <dbReference type="EMBL" id="RRJ62460.1"/>
    </source>
</evidence>
<feature type="transmembrane region" description="Helical" evidence="8">
    <location>
        <begin position="103"/>
        <end position="120"/>
    </location>
</feature>
<evidence type="ECO:0000256" key="6">
    <source>
        <dbReference type="ARBA" id="ARBA00022989"/>
    </source>
</evidence>
<feature type="transmembrane region" description="Helical" evidence="8">
    <location>
        <begin position="341"/>
        <end position="362"/>
    </location>
</feature>
<name>A0A3P3TX97_9BACL</name>
<evidence type="ECO:0000256" key="7">
    <source>
        <dbReference type="ARBA" id="ARBA00023136"/>
    </source>
</evidence>
<dbReference type="OrthoDB" id="1650886at2"/>
<feature type="transmembrane region" description="Helical" evidence="8">
    <location>
        <begin position="20"/>
        <end position="38"/>
    </location>
</feature>
<feature type="domain" description="Major facilitator superfamily associated" evidence="9">
    <location>
        <begin position="18"/>
        <end position="371"/>
    </location>
</feature>
<keyword evidence="3" id="KW-1003">Cell membrane</keyword>
<keyword evidence="5 8" id="KW-0812">Transmembrane</keyword>
<dbReference type="PANTHER" id="PTHR23522">
    <property type="entry name" value="BLL5896 PROTEIN"/>
    <property type="match status" value="1"/>
</dbReference>
<evidence type="ECO:0000313" key="11">
    <source>
        <dbReference type="Proteomes" id="UP000267017"/>
    </source>
</evidence>
<dbReference type="InterPro" id="IPR036259">
    <property type="entry name" value="MFS_trans_sf"/>
</dbReference>
<evidence type="ECO:0000256" key="1">
    <source>
        <dbReference type="ARBA" id="ARBA00004429"/>
    </source>
</evidence>
<feature type="transmembrane region" description="Helical" evidence="8">
    <location>
        <begin position="50"/>
        <end position="68"/>
    </location>
</feature>
<comment type="caution">
    <text evidence="10">The sequence shown here is derived from an EMBL/GenBank/DDBJ whole genome shotgun (WGS) entry which is preliminary data.</text>
</comment>
<evidence type="ECO:0000256" key="8">
    <source>
        <dbReference type="SAM" id="Phobius"/>
    </source>
</evidence>